<reference evidence="11" key="1">
    <citation type="submission" date="2020-02" db="EMBL/GenBank/DDBJ databases">
        <authorList>
            <person name="Meier V. D."/>
        </authorList>
    </citation>
    <scope>NUCLEOTIDE SEQUENCE</scope>
    <source>
        <strain evidence="11">AVDCRST_MAG70</strain>
    </source>
</reference>
<feature type="region of interest" description="Disordered" evidence="9">
    <location>
        <begin position="626"/>
        <end position="649"/>
    </location>
</feature>
<comment type="function">
    <text evidence="7">Translation factor necessary for the incorporation of selenocysteine into proteins. It probably replaces EF-Tu for the insertion of selenocysteine directed by the UGA codon. SelB binds GTP and GDP.</text>
</comment>
<dbReference type="Pfam" id="PF09107">
    <property type="entry name" value="WHD_3rd_SelB"/>
    <property type="match status" value="1"/>
</dbReference>
<dbReference type="InterPro" id="IPR050055">
    <property type="entry name" value="EF-Tu_GTPase"/>
</dbReference>
<gene>
    <name evidence="11" type="ORF">AVDCRST_MAG70-130</name>
</gene>
<dbReference type="InterPro" id="IPR036388">
    <property type="entry name" value="WH-like_DNA-bd_sf"/>
</dbReference>
<dbReference type="NCBIfam" id="TIGR00475">
    <property type="entry name" value="selB"/>
    <property type="match status" value="1"/>
</dbReference>
<dbReference type="SUPFAM" id="SSF46785">
    <property type="entry name" value="Winged helix' DNA-binding domain"/>
    <property type="match status" value="2"/>
</dbReference>
<dbReference type="InterPro" id="IPR004535">
    <property type="entry name" value="Transl_elong_SelB"/>
</dbReference>
<keyword evidence="11" id="KW-0251">Elongation factor</keyword>
<dbReference type="InterPro" id="IPR036390">
    <property type="entry name" value="WH_DNA-bd_sf"/>
</dbReference>
<name>A0A6J4U8D4_9BACT</name>
<dbReference type="Gene3D" id="1.10.10.2770">
    <property type="match status" value="1"/>
</dbReference>
<keyword evidence="4" id="KW-0547">Nucleotide-binding</keyword>
<evidence type="ECO:0000256" key="6">
    <source>
        <dbReference type="ARBA" id="ARBA00023134"/>
    </source>
</evidence>
<feature type="domain" description="Tr-type G" evidence="10">
    <location>
        <begin position="7"/>
        <end position="179"/>
    </location>
</feature>
<dbReference type="GO" id="GO:0003746">
    <property type="term" value="F:translation elongation factor activity"/>
    <property type="evidence" value="ECO:0007669"/>
    <property type="project" value="UniProtKB-KW"/>
</dbReference>
<dbReference type="EMBL" id="CADCWH010000021">
    <property type="protein sequence ID" value="CAA9541322.1"/>
    <property type="molecule type" value="Genomic_DNA"/>
</dbReference>
<dbReference type="AlphaFoldDB" id="A0A6J4U8D4"/>
<dbReference type="GO" id="GO:0003924">
    <property type="term" value="F:GTPase activity"/>
    <property type="evidence" value="ECO:0007669"/>
    <property type="project" value="InterPro"/>
</dbReference>
<dbReference type="Pfam" id="PF00009">
    <property type="entry name" value="GTP_EFTU"/>
    <property type="match status" value="1"/>
</dbReference>
<dbReference type="Pfam" id="PF09106">
    <property type="entry name" value="WHD_2nd_SelB"/>
    <property type="match status" value="1"/>
</dbReference>
<evidence type="ECO:0000256" key="4">
    <source>
        <dbReference type="ARBA" id="ARBA00022741"/>
    </source>
</evidence>
<evidence type="ECO:0000256" key="9">
    <source>
        <dbReference type="SAM" id="MobiDB-lite"/>
    </source>
</evidence>
<dbReference type="Gene3D" id="3.40.50.300">
    <property type="entry name" value="P-loop containing nucleotide triphosphate hydrolases"/>
    <property type="match status" value="1"/>
</dbReference>
<dbReference type="GO" id="GO:0005525">
    <property type="term" value="F:GTP binding"/>
    <property type="evidence" value="ECO:0007669"/>
    <property type="project" value="UniProtKB-KW"/>
</dbReference>
<dbReference type="Gene3D" id="1.10.10.10">
    <property type="entry name" value="Winged helix-like DNA-binding domain superfamily/Winged helix DNA-binding domain"/>
    <property type="match status" value="1"/>
</dbReference>
<dbReference type="InterPro" id="IPR015190">
    <property type="entry name" value="Elong_fac_SelB-wing-hlx_typ-2"/>
</dbReference>
<organism evidence="11">
    <name type="scientific">uncultured Thermomicrobiales bacterium</name>
    <dbReference type="NCBI Taxonomy" id="1645740"/>
    <lineage>
        <taxon>Bacteria</taxon>
        <taxon>Pseudomonadati</taxon>
        <taxon>Thermomicrobiota</taxon>
        <taxon>Thermomicrobia</taxon>
        <taxon>Thermomicrobiales</taxon>
        <taxon>environmental samples</taxon>
    </lineage>
</organism>
<comment type="subcellular location">
    <subcellularLocation>
        <location evidence="1">Cytoplasm</location>
    </subcellularLocation>
</comment>
<dbReference type="GO" id="GO:0001514">
    <property type="term" value="P:selenocysteine incorporation"/>
    <property type="evidence" value="ECO:0007669"/>
    <property type="project" value="InterPro"/>
</dbReference>
<dbReference type="GO" id="GO:0005737">
    <property type="term" value="C:cytoplasm"/>
    <property type="evidence" value="ECO:0007669"/>
    <property type="project" value="UniProtKB-SubCell"/>
</dbReference>
<dbReference type="SUPFAM" id="SSF50447">
    <property type="entry name" value="Translation proteins"/>
    <property type="match status" value="1"/>
</dbReference>
<evidence type="ECO:0000256" key="7">
    <source>
        <dbReference type="ARBA" id="ARBA00025526"/>
    </source>
</evidence>
<evidence type="ECO:0000256" key="5">
    <source>
        <dbReference type="ARBA" id="ARBA00022917"/>
    </source>
</evidence>
<sequence length="649" mass="68727">MPPDPDGQTFVIGTAGHVDHGKSTLVRALTGIDPDRLAEEKARAMTIDLGFAWLRSPAGRDVSVVDVPGHERFIKNMLAGVGGIDAAMLVIAADEGPMPQTAEHLAILDLLEIGHGLAVLTKRDAVDADWLDLVTEETREWLRGSGLDGAPIVPVSATHGDGLSELLTTLDEVLATVPERATSGPPRLPIDRAFTIAGFGTVVTGTLSGGSLAVGQELRHLPSGRPVRVRGLQSHLSGLDRVGPGTRVAVNVTGLDVADVRRGDVLAPAGALRPAERLDIRVRLLADSPPLGQNDEVELFTGAAERLVRVTILDRETLAPGEEGWVQIRLSEPVAVARGDRLIIRRPSPSRTIGGGTVIDPAPARHRRFRPEVISALATLAEGTPEELVTQALAAPLDQKALATALPGLDRATLAEAISATVASGEVRVLGGTGTLVEGSGYLVSAEGWSRLRDRARAEVNAFHATHALRAGMPKEEFRRRLGITSPRLTDAVVVTAEADGDMRDLGALVAATGFTVTLGPDRRRAADAFLAMLRGAPMAPPPPASVGLDPDTLGAMVELGEVVRVAEEIVFDAETYGRIERGVIGLLDRDGAVTIASFRDHFDTSRKYAQAVLEYLDGQRVTRRVGDQRVRGPAASTIGRDDTEDQGR</sequence>
<accession>A0A6J4U8D4</accession>
<protein>
    <recommendedName>
        <fullName evidence="2">Selenocysteine-specific elongation factor</fullName>
    </recommendedName>
    <alternativeName>
        <fullName evidence="8">SelB translation factor</fullName>
    </alternativeName>
</protein>
<dbReference type="InterPro" id="IPR057335">
    <property type="entry name" value="Beta-barrel_SelB"/>
</dbReference>
<dbReference type="InterPro" id="IPR015191">
    <property type="entry name" value="SelB_WHD4"/>
</dbReference>
<dbReference type="PROSITE" id="PS51722">
    <property type="entry name" value="G_TR_2"/>
    <property type="match status" value="1"/>
</dbReference>
<dbReference type="PRINTS" id="PR00315">
    <property type="entry name" value="ELONGATNFCT"/>
</dbReference>
<dbReference type="Gene3D" id="2.40.30.10">
    <property type="entry name" value="Translation factors"/>
    <property type="match status" value="1"/>
</dbReference>
<dbReference type="GO" id="GO:0003723">
    <property type="term" value="F:RNA binding"/>
    <property type="evidence" value="ECO:0007669"/>
    <property type="project" value="InterPro"/>
</dbReference>
<dbReference type="Pfam" id="PF03144">
    <property type="entry name" value="GTP_EFTU_D2"/>
    <property type="match status" value="1"/>
</dbReference>
<dbReference type="InterPro" id="IPR004161">
    <property type="entry name" value="EFTu-like_2"/>
</dbReference>
<evidence type="ECO:0000259" key="10">
    <source>
        <dbReference type="PROSITE" id="PS51722"/>
    </source>
</evidence>
<dbReference type="CDD" id="cd04171">
    <property type="entry name" value="SelB"/>
    <property type="match status" value="1"/>
</dbReference>
<dbReference type="PANTHER" id="PTHR43721:SF11">
    <property type="entry name" value="SELENOCYSTEINE-SPECIFIC ELONGATION FACTOR"/>
    <property type="match status" value="1"/>
</dbReference>
<evidence type="ECO:0000256" key="1">
    <source>
        <dbReference type="ARBA" id="ARBA00004496"/>
    </source>
</evidence>
<keyword evidence="3" id="KW-0963">Cytoplasm</keyword>
<evidence type="ECO:0000256" key="8">
    <source>
        <dbReference type="ARBA" id="ARBA00031615"/>
    </source>
</evidence>
<dbReference type="Pfam" id="PF25461">
    <property type="entry name" value="Beta-barrel_SelB"/>
    <property type="match status" value="1"/>
</dbReference>
<keyword evidence="5" id="KW-0648">Protein biosynthesis</keyword>
<dbReference type="SUPFAM" id="SSF50465">
    <property type="entry name" value="EF-Tu/eEF-1alpha/eIF2-gamma C-terminal domain"/>
    <property type="match status" value="1"/>
</dbReference>
<proteinExistence type="predicted"/>
<evidence type="ECO:0000256" key="3">
    <source>
        <dbReference type="ARBA" id="ARBA00022490"/>
    </source>
</evidence>
<dbReference type="CDD" id="cd15491">
    <property type="entry name" value="selB_III"/>
    <property type="match status" value="1"/>
</dbReference>
<dbReference type="InterPro" id="IPR009001">
    <property type="entry name" value="Transl_elong_EF1A/Init_IF2_C"/>
</dbReference>
<keyword evidence="6" id="KW-0342">GTP-binding</keyword>
<dbReference type="InterPro" id="IPR000795">
    <property type="entry name" value="T_Tr_GTP-bd_dom"/>
</dbReference>
<dbReference type="PANTHER" id="PTHR43721">
    <property type="entry name" value="ELONGATION FACTOR TU-RELATED"/>
    <property type="match status" value="1"/>
</dbReference>
<feature type="compositionally biased region" description="Basic and acidic residues" evidence="9">
    <location>
        <begin position="640"/>
        <end position="649"/>
    </location>
</feature>
<evidence type="ECO:0000313" key="11">
    <source>
        <dbReference type="EMBL" id="CAA9541322.1"/>
    </source>
</evidence>
<dbReference type="CDD" id="cd03696">
    <property type="entry name" value="SelB_II"/>
    <property type="match status" value="1"/>
</dbReference>
<dbReference type="SUPFAM" id="SSF52540">
    <property type="entry name" value="P-loop containing nucleoside triphosphate hydrolases"/>
    <property type="match status" value="1"/>
</dbReference>
<evidence type="ECO:0000256" key="2">
    <source>
        <dbReference type="ARBA" id="ARBA00015953"/>
    </source>
</evidence>
<dbReference type="InterPro" id="IPR009000">
    <property type="entry name" value="Transl_B-barrel_sf"/>
</dbReference>
<dbReference type="InterPro" id="IPR027417">
    <property type="entry name" value="P-loop_NTPase"/>
</dbReference>